<evidence type="ECO:0000313" key="8">
    <source>
        <dbReference type="EMBL" id="MFC4626593.1"/>
    </source>
</evidence>
<dbReference type="PANTHER" id="PTHR43124">
    <property type="entry name" value="PURINE EFFLUX PUMP PBUE"/>
    <property type="match status" value="1"/>
</dbReference>
<evidence type="ECO:0000256" key="5">
    <source>
        <dbReference type="ARBA" id="ARBA00023136"/>
    </source>
</evidence>
<keyword evidence="5 6" id="KW-0472">Membrane</keyword>
<dbReference type="Pfam" id="PF07690">
    <property type="entry name" value="MFS_1"/>
    <property type="match status" value="1"/>
</dbReference>
<dbReference type="InterPro" id="IPR050189">
    <property type="entry name" value="MFS_Efflux_Transporters"/>
</dbReference>
<organism evidence="8 9">
    <name type="scientific">Promicromonospora alba</name>
    <dbReference type="NCBI Taxonomy" id="1616110"/>
    <lineage>
        <taxon>Bacteria</taxon>
        <taxon>Bacillati</taxon>
        <taxon>Actinomycetota</taxon>
        <taxon>Actinomycetes</taxon>
        <taxon>Micrococcales</taxon>
        <taxon>Promicromonosporaceae</taxon>
        <taxon>Promicromonospora</taxon>
    </lineage>
</organism>
<dbReference type="RefSeq" id="WP_377130847.1">
    <property type="nucleotide sequence ID" value="NZ_JBHSFI010000001.1"/>
</dbReference>
<feature type="transmembrane region" description="Helical" evidence="6">
    <location>
        <begin position="208"/>
        <end position="227"/>
    </location>
</feature>
<feature type="transmembrane region" description="Helical" evidence="6">
    <location>
        <begin position="33"/>
        <end position="57"/>
    </location>
</feature>
<dbReference type="EMBL" id="JBHSFI010000001">
    <property type="protein sequence ID" value="MFC4626593.1"/>
    <property type="molecule type" value="Genomic_DNA"/>
</dbReference>
<keyword evidence="4 6" id="KW-1133">Transmembrane helix</keyword>
<dbReference type="InterPro" id="IPR020846">
    <property type="entry name" value="MFS_dom"/>
</dbReference>
<evidence type="ECO:0000256" key="6">
    <source>
        <dbReference type="SAM" id="Phobius"/>
    </source>
</evidence>
<evidence type="ECO:0000256" key="3">
    <source>
        <dbReference type="ARBA" id="ARBA00022692"/>
    </source>
</evidence>
<feature type="domain" description="Major facilitator superfamily (MFS) profile" evidence="7">
    <location>
        <begin position="4"/>
        <end position="381"/>
    </location>
</feature>
<feature type="transmembrane region" description="Helical" evidence="6">
    <location>
        <begin position="239"/>
        <end position="257"/>
    </location>
</feature>
<proteinExistence type="predicted"/>
<dbReference type="CDD" id="cd17324">
    <property type="entry name" value="MFS_NepI_like"/>
    <property type="match status" value="1"/>
</dbReference>
<protein>
    <submittedName>
        <fullName evidence="8">Cmx/CmrA family chloramphenicol efflux MFS transporter</fullName>
    </submittedName>
</protein>
<dbReference type="Proteomes" id="UP001596011">
    <property type="component" value="Unassembled WGS sequence"/>
</dbReference>
<dbReference type="SUPFAM" id="SSF103473">
    <property type="entry name" value="MFS general substrate transporter"/>
    <property type="match status" value="1"/>
</dbReference>
<sequence>MPVLLYVLAVAVFAQGTSEFVLAGLVPGISADLGITIAQAGYLTSGFAVGMVVGAPLTAALGRRLPPRWTLTGCLLVFVAAHAAGALTDQFAVLLVSRFVAALANAGFLAVALSTVTAVVPAGKQARALAAILSGTTLALIAGVPAGAFLGEIWGWRSALWAIAGVSALALATVAILTPARLEPREPGVRTDLRAELGTLRSPELLRYLMLGVLVNGATFCAFTYLAPLVTDGAGLGSSLVPVILALFGLGAFAGVTTAGRLADAHGRLVLRVAAPALLAGWILWALLAERPSAVWVLAPVLGALSFAVGGTLIARSMAAAHGAPTMGGAYSTVALNLGALVGPVFGGLAIGPLGLVGPLVVSATLAAAAVVLWFATSRRRATAPPS</sequence>
<gene>
    <name evidence="8" type="ORF">ACFO6V_00005</name>
</gene>
<reference evidence="9" key="1">
    <citation type="journal article" date="2019" name="Int. J. Syst. Evol. Microbiol.">
        <title>The Global Catalogue of Microorganisms (GCM) 10K type strain sequencing project: providing services to taxonomists for standard genome sequencing and annotation.</title>
        <authorList>
            <consortium name="The Broad Institute Genomics Platform"/>
            <consortium name="The Broad Institute Genome Sequencing Center for Infectious Disease"/>
            <person name="Wu L."/>
            <person name="Ma J."/>
        </authorList>
    </citation>
    <scope>NUCLEOTIDE SEQUENCE [LARGE SCALE GENOMIC DNA]</scope>
    <source>
        <strain evidence="9">CCUG 42722</strain>
    </source>
</reference>
<feature type="transmembrane region" description="Helical" evidence="6">
    <location>
        <begin position="69"/>
        <end position="87"/>
    </location>
</feature>
<dbReference type="InterPro" id="IPR011701">
    <property type="entry name" value="MFS"/>
</dbReference>
<dbReference type="Gene3D" id="1.20.1250.20">
    <property type="entry name" value="MFS general substrate transporter like domains"/>
    <property type="match status" value="1"/>
</dbReference>
<feature type="transmembrane region" description="Helical" evidence="6">
    <location>
        <begin position="160"/>
        <end position="180"/>
    </location>
</feature>
<dbReference type="PROSITE" id="PS50850">
    <property type="entry name" value="MFS"/>
    <property type="match status" value="1"/>
</dbReference>
<dbReference type="PANTHER" id="PTHR43124:SF3">
    <property type="entry name" value="CHLORAMPHENICOL EFFLUX PUMP RV0191"/>
    <property type="match status" value="1"/>
</dbReference>
<name>A0ABV9H9C5_9MICO</name>
<evidence type="ECO:0000256" key="2">
    <source>
        <dbReference type="ARBA" id="ARBA00022475"/>
    </source>
</evidence>
<evidence type="ECO:0000259" key="7">
    <source>
        <dbReference type="PROSITE" id="PS50850"/>
    </source>
</evidence>
<dbReference type="NCBIfam" id="NF033135">
    <property type="entry name" value="cmx_cmrA"/>
    <property type="match status" value="1"/>
</dbReference>
<dbReference type="InterPro" id="IPR036259">
    <property type="entry name" value="MFS_trans_sf"/>
</dbReference>
<comment type="caution">
    <text evidence="8">The sequence shown here is derived from an EMBL/GenBank/DDBJ whole genome shotgun (WGS) entry which is preliminary data.</text>
</comment>
<keyword evidence="3 6" id="KW-0812">Transmembrane</keyword>
<accession>A0ABV9H9C5</accession>
<keyword evidence="2" id="KW-1003">Cell membrane</keyword>
<feature type="transmembrane region" description="Helical" evidence="6">
    <location>
        <begin position="357"/>
        <end position="376"/>
    </location>
</feature>
<feature type="transmembrane region" description="Helical" evidence="6">
    <location>
        <begin position="99"/>
        <end position="121"/>
    </location>
</feature>
<evidence type="ECO:0000256" key="1">
    <source>
        <dbReference type="ARBA" id="ARBA00004651"/>
    </source>
</evidence>
<evidence type="ECO:0000256" key="4">
    <source>
        <dbReference type="ARBA" id="ARBA00022989"/>
    </source>
</evidence>
<feature type="transmembrane region" description="Helical" evidence="6">
    <location>
        <begin position="294"/>
        <end position="315"/>
    </location>
</feature>
<evidence type="ECO:0000313" key="9">
    <source>
        <dbReference type="Proteomes" id="UP001596011"/>
    </source>
</evidence>
<feature type="transmembrane region" description="Helical" evidence="6">
    <location>
        <begin position="327"/>
        <end position="351"/>
    </location>
</feature>
<feature type="transmembrane region" description="Helical" evidence="6">
    <location>
        <begin position="269"/>
        <end position="288"/>
    </location>
</feature>
<keyword evidence="9" id="KW-1185">Reference proteome</keyword>
<feature type="transmembrane region" description="Helical" evidence="6">
    <location>
        <begin position="128"/>
        <end position="148"/>
    </location>
</feature>
<comment type="subcellular location">
    <subcellularLocation>
        <location evidence="1">Cell membrane</location>
        <topology evidence="1">Multi-pass membrane protein</topology>
    </subcellularLocation>
</comment>